<evidence type="ECO:0000313" key="1">
    <source>
        <dbReference type="EMBL" id="KAI4368921.1"/>
    </source>
</evidence>
<reference evidence="2" key="1">
    <citation type="journal article" date="2023" name="Front. Plant Sci.">
        <title>Chromosomal-level genome assembly of Melastoma candidum provides insights into trichome evolution.</title>
        <authorList>
            <person name="Zhong Y."/>
            <person name="Wu W."/>
            <person name="Sun C."/>
            <person name="Zou P."/>
            <person name="Liu Y."/>
            <person name="Dai S."/>
            <person name="Zhou R."/>
        </authorList>
    </citation>
    <scope>NUCLEOTIDE SEQUENCE [LARGE SCALE GENOMIC DNA]</scope>
</reference>
<name>A0ACB9QSH6_9MYRT</name>
<proteinExistence type="predicted"/>
<comment type="caution">
    <text evidence="1">The sequence shown here is derived from an EMBL/GenBank/DDBJ whole genome shotgun (WGS) entry which is preliminary data.</text>
</comment>
<gene>
    <name evidence="1" type="ORF">MLD38_017423</name>
</gene>
<organism evidence="1 2">
    <name type="scientific">Melastoma candidum</name>
    <dbReference type="NCBI Taxonomy" id="119954"/>
    <lineage>
        <taxon>Eukaryota</taxon>
        <taxon>Viridiplantae</taxon>
        <taxon>Streptophyta</taxon>
        <taxon>Embryophyta</taxon>
        <taxon>Tracheophyta</taxon>
        <taxon>Spermatophyta</taxon>
        <taxon>Magnoliopsida</taxon>
        <taxon>eudicotyledons</taxon>
        <taxon>Gunneridae</taxon>
        <taxon>Pentapetalae</taxon>
        <taxon>rosids</taxon>
        <taxon>malvids</taxon>
        <taxon>Myrtales</taxon>
        <taxon>Melastomataceae</taxon>
        <taxon>Melastomatoideae</taxon>
        <taxon>Melastomateae</taxon>
        <taxon>Melastoma</taxon>
    </lineage>
</organism>
<evidence type="ECO:0000313" key="2">
    <source>
        <dbReference type="Proteomes" id="UP001057402"/>
    </source>
</evidence>
<protein>
    <submittedName>
        <fullName evidence="1">Uncharacterized protein</fullName>
    </submittedName>
</protein>
<dbReference type="Proteomes" id="UP001057402">
    <property type="component" value="Chromosome 5"/>
</dbReference>
<accession>A0ACB9QSH6</accession>
<dbReference type="EMBL" id="CM042884">
    <property type="protein sequence ID" value="KAI4368921.1"/>
    <property type="molecule type" value="Genomic_DNA"/>
</dbReference>
<sequence>MDTPTSHAGAFHIVAVPYPGRGHVNPMMNLCKILVSRSRHLLVTFVVTEEWLGIIGSDPMPDSIRFATIPNVIPSEKGRAADFPGFYEAVMTKMEDPFEQLLDGLDGVDVLLADVELLWGINIGRRRNTPVALLWTLSAMFFSVFLHFDLLEQNYRFPIDLSEHGNDCITNIPGIASVSPAELPTETDPNVLRRAVECVSLASKAQYLLFTNVYELEVPEMEALKSKFRFPVLSVGPAIPYLDLNGHHQSNPEKGHDTCSWLVRRPSDSRKVAMEWDW</sequence>
<keyword evidence="2" id="KW-1185">Reference proteome</keyword>